<sequence length="59" mass="7061">MRCDLLNAYFPILTLYLISVYGGLSFHEKGESRGIECRKLIKVKAWNQQRFFFFWLTLV</sequence>
<dbReference type="AlphaFoldDB" id="A0A2P2PEU8"/>
<proteinExistence type="predicted"/>
<accession>A0A2P2PEU8</accession>
<keyword evidence="1" id="KW-0472">Membrane</keyword>
<organism evidence="2">
    <name type="scientific">Rhizophora mucronata</name>
    <name type="common">Asiatic mangrove</name>
    <dbReference type="NCBI Taxonomy" id="61149"/>
    <lineage>
        <taxon>Eukaryota</taxon>
        <taxon>Viridiplantae</taxon>
        <taxon>Streptophyta</taxon>
        <taxon>Embryophyta</taxon>
        <taxon>Tracheophyta</taxon>
        <taxon>Spermatophyta</taxon>
        <taxon>Magnoliopsida</taxon>
        <taxon>eudicotyledons</taxon>
        <taxon>Gunneridae</taxon>
        <taxon>Pentapetalae</taxon>
        <taxon>rosids</taxon>
        <taxon>fabids</taxon>
        <taxon>Malpighiales</taxon>
        <taxon>Rhizophoraceae</taxon>
        <taxon>Rhizophora</taxon>
    </lineage>
</organism>
<protein>
    <submittedName>
        <fullName evidence="2">Uncharacterized protein</fullName>
    </submittedName>
</protein>
<keyword evidence="1" id="KW-0812">Transmembrane</keyword>
<feature type="transmembrane region" description="Helical" evidence="1">
    <location>
        <begin position="6"/>
        <end position="24"/>
    </location>
</feature>
<evidence type="ECO:0000256" key="1">
    <source>
        <dbReference type="SAM" id="Phobius"/>
    </source>
</evidence>
<keyword evidence="1" id="KW-1133">Transmembrane helix</keyword>
<dbReference type="EMBL" id="GGEC01072707">
    <property type="protein sequence ID" value="MBX53191.1"/>
    <property type="molecule type" value="Transcribed_RNA"/>
</dbReference>
<reference evidence="2" key="1">
    <citation type="submission" date="2018-02" db="EMBL/GenBank/DDBJ databases">
        <title>Rhizophora mucronata_Transcriptome.</title>
        <authorList>
            <person name="Meera S.P."/>
            <person name="Sreeshan A."/>
            <person name="Augustine A."/>
        </authorList>
    </citation>
    <scope>NUCLEOTIDE SEQUENCE</scope>
    <source>
        <tissue evidence="2">Leaf</tissue>
    </source>
</reference>
<evidence type="ECO:0000313" key="2">
    <source>
        <dbReference type="EMBL" id="MBX53191.1"/>
    </source>
</evidence>
<name>A0A2P2PEU8_RHIMU</name>